<accession>A0ACC2C2R0</accession>
<keyword evidence="2" id="KW-1185">Reference proteome</keyword>
<evidence type="ECO:0000313" key="2">
    <source>
        <dbReference type="Proteomes" id="UP001162992"/>
    </source>
</evidence>
<dbReference type="Proteomes" id="UP001162992">
    <property type="component" value="Chromosome 12"/>
</dbReference>
<evidence type="ECO:0000313" key="1">
    <source>
        <dbReference type="EMBL" id="KAJ7536298.1"/>
    </source>
</evidence>
<proteinExistence type="predicted"/>
<organism evidence="1 2">
    <name type="scientific">Diphasiastrum complanatum</name>
    <name type="common">Issler's clubmoss</name>
    <name type="synonym">Lycopodium complanatum</name>
    <dbReference type="NCBI Taxonomy" id="34168"/>
    <lineage>
        <taxon>Eukaryota</taxon>
        <taxon>Viridiplantae</taxon>
        <taxon>Streptophyta</taxon>
        <taxon>Embryophyta</taxon>
        <taxon>Tracheophyta</taxon>
        <taxon>Lycopodiopsida</taxon>
        <taxon>Lycopodiales</taxon>
        <taxon>Lycopodiaceae</taxon>
        <taxon>Lycopodioideae</taxon>
        <taxon>Diphasiastrum</taxon>
    </lineage>
</organism>
<dbReference type="EMBL" id="CM055103">
    <property type="protein sequence ID" value="KAJ7536298.1"/>
    <property type="molecule type" value="Genomic_DNA"/>
</dbReference>
<gene>
    <name evidence="1" type="ORF">O6H91_12G063800</name>
</gene>
<protein>
    <submittedName>
        <fullName evidence="1">Uncharacterized protein</fullName>
    </submittedName>
</protein>
<name>A0ACC2C2R0_DIPCM</name>
<sequence>MGAVGTQQRQLVLVVEGTAALGSVWPSLRSEYVDKIVRAFCGYDTTGQKLAGISGTGEMALVVFGSHGSYTGCLLQQSGWTTNLDVFIQWLSSITFAGGGFGEVAIAEGLAEALVMCCPGPSVPPISQGVERQKHCVLVAASNPHRLATPVPRPPLTTFVQQGGGSEVQAEHWWLADADTVAKAFPQCLVSLSVVSPRQLPVLKTVYNGGKRNARATDLSADVLKHPQHLVLLSEGFVEAKNALRRPAAASTTVAPSSIVKIEQQVPTVSSPPPAGQPSMVNPRVSSVSAMAIGGHVRQSISNGTLPTVTVKAEAGSISSLPNVSALSHISSSSLIQSNASAVPLNLQQTAVPAPLSGQDGLHPSLTSDTGNVLGSNSLQPLWTTGPTVGTINSLSNPAQARQLVNSGSLQGASSLSMQSSVTGLSVGAGSNTLTMGQGGLGVSQVGIGATSNSGALGNPIGAGQVATALSNAGFATGTASLGGNPSLVMAQQNPSSNSGQSVGQTFMNVGQSMTGMGQVGLTGSQLGQGGLGVVHGVMGGQGSAGVSTGPGSMIPTPGITQPIPGIQSLGVGNNSMQGLQPLNITSNGAQGVQPLNMGSNSVQAAQALTVGNSAIPVVQPLSVGNSSVQALQTLGVSSSAVQSMQPIGVGNNPIQGMQQIGVGSNVVQGAQPLGVGNNAVQGVQSLNVGNAAAPGSLHVSSAVATPPQQSAGGSAKYTKLWEGILAGTRQQKPVAICKLEGYRQISAPDTLASDWPATMQIVRLIAQDYMNSKDYQGKAELLVFRPLTPHGFLVQLAEKKLCAVIQLPSQTLLLASADKPNRMIGMLFPGDMVVFKPQVPPQQQAQNSTPSLGQNFGQGQLSSQSGQLSAQARSPLMQSTTNLPGSGFLS</sequence>
<reference evidence="2" key="1">
    <citation type="journal article" date="2024" name="Proc. Natl. Acad. Sci. U.S.A.">
        <title>Extraordinary preservation of gene collinearity over three hundred million years revealed in homosporous lycophytes.</title>
        <authorList>
            <person name="Li C."/>
            <person name="Wickell D."/>
            <person name="Kuo L.Y."/>
            <person name="Chen X."/>
            <person name="Nie B."/>
            <person name="Liao X."/>
            <person name="Peng D."/>
            <person name="Ji J."/>
            <person name="Jenkins J."/>
            <person name="Williams M."/>
            <person name="Shu S."/>
            <person name="Plott C."/>
            <person name="Barry K."/>
            <person name="Rajasekar S."/>
            <person name="Grimwood J."/>
            <person name="Han X."/>
            <person name="Sun S."/>
            <person name="Hou Z."/>
            <person name="He W."/>
            <person name="Dai G."/>
            <person name="Sun C."/>
            <person name="Schmutz J."/>
            <person name="Leebens-Mack J.H."/>
            <person name="Li F.W."/>
            <person name="Wang L."/>
        </authorList>
    </citation>
    <scope>NUCLEOTIDE SEQUENCE [LARGE SCALE GENOMIC DNA]</scope>
    <source>
        <strain evidence="2">cv. PW_Plant_1</strain>
    </source>
</reference>
<comment type="caution">
    <text evidence="1">The sequence shown here is derived from an EMBL/GenBank/DDBJ whole genome shotgun (WGS) entry which is preliminary data.</text>
</comment>